<evidence type="ECO:0000256" key="1">
    <source>
        <dbReference type="SAM" id="SignalP"/>
    </source>
</evidence>
<dbReference type="OrthoDB" id="9796962at2"/>
<dbReference type="AlphaFoldDB" id="A0A844Y5E6"/>
<accession>A0A844Y5E6</accession>
<keyword evidence="3" id="KW-1185">Reference proteome</keyword>
<dbReference type="SUPFAM" id="SSF110087">
    <property type="entry name" value="DR1885-like metal-binding protein"/>
    <property type="match status" value="1"/>
</dbReference>
<evidence type="ECO:0000313" key="3">
    <source>
        <dbReference type="Proteomes" id="UP000430272"/>
    </source>
</evidence>
<protein>
    <submittedName>
        <fullName evidence="2">Copper chaperone PCu(A)C</fullName>
    </submittedName>
</protein>
<reference evidence="2 3" key="1">
    <citation type="submission" date="2019-12" db="EMBL/GenBank/DDBJ databases">
        <title>Genomic-based taxomic classification of the family Erythrobacteraceae.</title>
        <authorList>
            <person name="Xu L."/>
        </authorList>
    </citation>
    <scope>NUCLEOTIDE SEQUENCE [LARGE SCALE GENOMIC DNA]</scope>
    <source>
        <strain evidence="2 3">JCM 17468</strain>
    </source>
</reference>
<proteinExistence type="predicted"/>
<keyword evidence="1" id="KW-0732">Signal</keyword>
<dbReference type="InterPro" id="IPR007410">
    <property type="entry name" value="LpqE-like"/>
</dbReference>
<organism evidence="2 3">
    <name type="scientific">Qipengyuania pelagi</name>
    <dbReference type="NCBI Taxonomy" id="994320"/>
    <lineage>
        <taxon>Bacteria</taxon>
        <taxon>Pseudomonadati</taxon>
        <taxon>Pseudomonadota</taxon>
        <taxon>Alphaproteobacteria</taxon>
        <taxon>Sphingomonadales</taxon>
        <taxon>Erythrobacteraceae</taxon>
        <taxon>Qipengyuania</taxon>
    </lineage>
</organism>
<dbReference type="Pfam" id="PF04314">
    <property type="entry name" value="PCuAC"/>
    <property type="match status" value="1"/>
</dbReference>
<comment type="caution">
    <text evidence="2">The sequence shown here is derived from an EMBL/GenBank/DDBJ whole genome shotgun (WGS) entry which is preliminary data.</text>
</comment>
<dbReference type="Gene3D" id="2.60.40.1890">
    <property type="entry name" value="PCu(A)C copper chaperone"/>
    <property type="match status" value="1"/>
</dbReference>
<dbReference type="InterPro" id="IPR036182">
    <property type="entry name" value="PCuAC_sf"/>
</dbReference>
<dbReference type="Proteomes" id="UP000430272">
    <property type="component" value="Unassembled WGS sequence"/>
</dbReference>
<gene>
    <name evidence="2" type="ORF">GRI47_04995</name>
</gene>
<feature type="signal peptide" evidence="1">
    <location>
        <begin position="1"/>
        <end position="19"/>
    </location>
</feature>
<evidence type="ECO:0000313" key="2">
    <source>
        <dbReference type="EMBL" id="MXO53364.1"/>
    </source>
</evidence>
<dbReference type="PANTHER" id="PTHR36302">
    <property type="entry name" value="BLR7088 PROTEIN"/>
    <property type="match status" value="1"/>
</dbReference>
<sequence>MKKSVFAALLLATAPLALAACSQAEAPAEQSDPNAIAGLTVTDARLMLPPVAGNPAAVYFTVKNDGDKNIALRSASVEGAGSAQLHDMMEYDFEMTMGEMPPLMLQPGDSVVFEPGGKHVMVYDLGPNLAEGGTAQVTLTAAGGRNHTFPAPIQAAGEER</sequence>
<dbReference type="PROSITE" id="PS51257">
    <property type="entry name" value="PROKAR_LIPOPROTEIN"/>
    <property type="match status" value="1"/>
</dbReference>
<dbReference type="EMBL" id="WTYD01000001">
    <property type="protein sequence ID" value="MXO53364.1"/>
    <property type="molecule type" value="Genomic_DNA"/>
</dbReference>
<dbReference type="PANTHER" id="PTHR36302:SF1">
    <property type="entry name" value="COPPER CHAPERONE PCU(A)C"/>
    <property type="match status" value="1"/>
</dbReference>
<name>A0A844Y5E6_9SPHN</name>
<dbReference type="InterPro" id="IPR058248">
    <property type="entry name" value="Lxx211020-like"/>
</dbReference>
<dbReference type="RefSeq" id="WP_160660232.1">
    <property type="nucleotide sequence ID" value="NZ_BAABDV010000001.1"/>
</dbReference>
<feature type="chain" id="PRO_5033042187" evidence="1">
    <location>
        <begin position="20"/>
        <end position="160"/>
    </location>
</feature>